<comment type="cofactor">
    <cofactor evidence="6">
        <name>Zn(2+)</name>
        <dbReference type="ChEBI" id="CHEBI:29105"/>
    </cofactor>
    <text evidence="6">Binds 1 zinc ion.</text>
</comment>
<reference evidence="8" key="1">
    <citation type="journal article" date="2014" name="Int. J. Syst. Evol. Microbiol.">
        <title>Complete genome sequence of Corynebacterium casei LMG S-19264T (=DSM 44701T), isolated from a smear-ripened cheese.</title>
        <authorList>
            <consortium name="US DOE Joint Genome Institute (JGI-PGF)"/>
            <person name="Walter F."/>
            <person name="Albersmeier A."/>
            <person name="Kalinowski J."/>
            <person name="Ruckert C."/>
        </authorList>
    </citation>
    <scope>NUCLEOTIDE SEQUENCE</scope>
    <source>
        <strain evidence="8">CGMCC 1.12698</strain>
    </source>
</reference>
<dbReference type="GO" id="GO:0004222">
    <property type="term" value="F:metalloendopeptidase activity"/>
    <property type="evidence" value="ECO:0007669"/>
    <property type="project" value="InterPro"/>
</dbReference>
<dbReference type="SUPFAM" id="SSF55486">
    <property type="entry name" value="Metalloproteases ('zincins'), catalytic domain"/>
    <property type="match status" value="1"/>
</dbReference>
<keyword evidence="5 6" id="KW-0482">Metalloprotease</keyword>
<comment type="caution">
    <text evidence="8">The sequence shown here is derived from an EMBL/GenBank/DDBJ whole genome shotgun (WGS) entry which is preliminary data.</text>
</comment>
<keyword evidence="9" id="KW-1185">Reference proteome</keyword>
<dbReference type="InterPro" id="IPR045090">
    <property type="entry name" value="Pept_M3A_M3B"/>
</dbReference>
<evidence type="ECO:0000256" key="6">
    <source>
        <dbReference type="RuleBase" id="RU003435"/>
    </source>
</evidence>
<dbReference type="PANTHER" id="PTHR11804">
    <property type="entry name" value="PROTEASE M3 THIMET OLIGOPEPTIDASE-RELATED"/>
    <property type="match status" value="1"/>
</dbReference>
<evidence type="ECO:0000259" key="7">
    <source>
        <dbReference type="Pfam" id="PF01432"/>
    </source>
</evidence>
<dbReference type="Pfam" id="PF01432">
    <property type="entry name" value="Peptidase_M3"/>
    <property type="match status" value="1"/>
</dbReference>
<evidence type="ECO:0000313" key="8">
    <source>
        <dbReference type="EMBL" id="GGE57948.1"/>
    </source>
</evidence>
<comment type="similarity">
    <text evidence="6">Belongs to the peptidase M3 family.</text>
</comment>
<evidence type="ECO:0000256" key="1">
    <source>
        <dbReference type="ARBA" id="ARBA00022670"/>
    </source>
</evidence>
<dbReference type="InterPro" id="IPR011976">
    <property type="entry name" value="Pept_M3B_oligopep-rel"/>
</dbReference>
<dbReference type="PANTHER" id="PTHR11804:SF48">
    <property type="entry name" value="PUTATIVE-RELATED"/>
    <property type="match status" value="1"/>
</dbReference>
<proteinExistence type="inferred from homology"/>
<evidence type="ECO:0000313" key="9">
    <source>
        <dbReference type="Proteomes" id="UP000605259"/>
    </source>
</evidence>
<dbReference type="AlphaFoldDB" id="A0A917AM15"/>
<dbReference type="GO" id="GO:0006508">
    <property type="term" value="P:proteolysis"/>
    <property type="evidence" value="ECO:0007669"/>
    <property type="project" value="UniProtKB-KW"/>
</dbReference>
<dbReference type="GO" id="GO:0006518">
    <property type="term" value="P:peptide metabolic process"/>
    <property type="evidence" value="ECO:0007669"/>
    <property type="project" value="TreeGrafter"/>
</dbReference>
<evidence type="ECO:0000256" key="4">
    <source>
        <dbReference type="ARBA" id="ARBA00022833"/>
    </source>
</evidence>
<dbReference type="Gene3D" id="1.10.1370.30">
    <property type="match status" value="1"/>
</dbReference>
<accession>A0A917AM15</accession>
<keyword evidence="3 6" id="KW-0378">Hydrolase</keyword>
<gene>
    <name evidence="8" type="ORF">GCM10007140_05400</name>
</gene>
<sequence length="545" mass="64816">MEEWKQRLQALFAKAIHSVKDLEVWLVEERELCAEIEEAITKHFITFYKDTKHEKNRQLHIEYQREIQPLLTSYEAKFDEKFSDCPFTLLLDEKKYGHMRNVRLGRKKLFQEKNIALVVREQELITQYREIMASMTIDWDGETKSRSYIKAKLDSPNRDVRKRAWQALAEENRRVKKEVDGLMTELIEIRHQMACNAGFMNYRDYIFVTKHREYRVEDCYMLHASVETYVIPVWRKVAHFFKTVLQVETYRPWDRGSCTMQQPAFDEFADLVDGVGEMLRQTDSYFHERFQYMRKQGLLDVEARANKGAGAICFTLPKVREVFIHMNFSPSFDAVNALVHEMGHAIHFYKQFENESSMQERYLREEVAELYSHSLELFVMDKLNVFYQNPIECKWAQREQLRRACSLLISPVAGDLFQHWMYTNPHHTSEERDAKYLEISKRFQLAPVDIVGIEEEVSTSWIEFGHYIQYPFYNIEYAISQLGALQLFQLYRENPEKAISFFKEGASIDWNTSIVDIYRHTGVSFDFSHETVKRIADCCLNYLQD</sequence>
<keyword evidence="4 6" id="KW-0862">Zinc</keyword>
<dbReference type="RefSeq" id="WP_229722120.1">
    <property type="nucleotide sequence ID" value="NZ_BMFK01000001.1"/>
</dbReference>
<dbReference type="InterPro" id="IPR001567">
    <property type="entry name" value="Pept_M3A_M3B_dom"/>
</dbReference>
<feature type="domain" description="Peptidase M3A/M3B catalytic" evidence="7">
    <location>
        <begin position="154"/>
        <end position="495"/>
    </location>
</feature>
<dbReference type="NCBIfam" id="TIGR02289">
    <property type="entry name" value="M3_not_pepF"/>
    <property type="match status" value="1"/>
</dbReference>
<keyword evidence="2 6" id="KW-0479">Metal-binding</keyword>
<keyword evidence="1 6" id="KW-0645">Protease</keyword>
<evidence type="ECO:0000256" key="3">
    <source>
        <dbReference type="ARBA" id="ARBA00022801"/>
    </source>
</evidence>
<dbReference type="GO" id="GO:0046872">
    <property type="term" value="F:metal ion binding"/>
    <property type="evidence" value="ECO:0007669"/>
    <property type="project" value="UniProtKB-UniRule"/>
</dbReference>
<evidence type="ECO:0000256" key="2">
    <source>
        <dbReference type="ARBA" id="ARBA00022723"/>
    </source>
</evidence>
<dbReference type="EMBL" id="BMFK01000001">
    <property type="protein sequence ID" value="GGE57948.1"/>
    <property type="molecule type" value="Genomic_DNA"/>
</dbReference>
<name>A0A917AM15_9BACI</name>
<evidence type="ECO:0000256" key="5">
    <source>
        <dbReference type="ARBA" id="ARBA00023049"/>
    </source>
</evidence>
<reference evidence="8" key="2">
    <citation type="submission" date="2020-09" db="EMBL/GenBank/DDBJ databases">
        <authorList>
            <person name="Sun Q."/>
            <person name="Zhou Y."/>
        </authorList>
    </citation>
    <scope>NUCLEOTIDE SEQUENCE</scope>
    <source>
        <strain evidence="8">CGMCC 1.12698</strain>
    </source>
</reference>
<dbReference type="CDD" id="cd09606">
    <property type="entry name" value="M3B_PepF"/>
    <property type="match status" value="1"/>
</dbReference>
<dbReference type="Proteomes" id="UP000605259">
    <property type="component" value="Unassembled WGS sequence"/>
</dbReference>
<protein>
    <submittedName>
        <fullName evidence="8">M3 family oligoendopeptidase</fullName>
    </submittedName>
</protein>
<organism evidence="8 9">
    <name type="scientific">Priestia taiwanensis</name>
    <dbReference type="NCBI Taxonomy" id="1347902"/>
    <lineage>
        <taxon>Bacteria</taxon>
        <taxon>Bacillati</taxon>
        <taxon>Bacillota</taxon>
        <taxon>Bacilli</taxon>
        <taxon>Bacillales</taxon>
        <taxon>Bacillaceae</taxon>
        <taxon>Priestia</taxon>
    </lineage>
</organism>